<keyword evidence="2" id="KW-1185">Reference proteome</keyword>
<proteinExistence type="predicted"/>
<evidence type="ECO:0000313" key="1">
    <source>
        <dbReference type="EMBL" id="OWW22308.1"/>
    </source>
</evidence>
<dbReference type="RefSeq" id="WP_088709135.1">
    <property type="nucleotide sequence ID" value="NZ_LSTO01000001.1"/>
</dbReference>
<evidence type="ECO:0000313" key="2">
    <source>
        <dbReference type="Proteomes" id="UP000197535"/>
    </source>
</evidence>
<gene>
    <name evidence="1" type="ORF">AYR66_25250</name>
</gene>
<organism evidence="1 2">
    <name type="scientific">Noviherbaspirillum denitrificans</name>
    <dbReference type="NCBI Taxonomy" id="1968433"/>
    <lineage>
        <taxon>Bacteria</taxon>
        <taxon>Pseudomonadati</taxon>
        <taxon>Pseudomonadota</taxon>
        <taxon>Betaproteobacteria</taxon>
        <taxon>Burkholderiales</taxon>
        <taxon>Oxalobacteraceae</taxon>
        <taxon>Noviherbaspirillum</taxon>
    </lineage>
</organism>
<reference evidence="1 2" key="1">
    <citation type="submission" date="2016-02" db="EMBL/GenBank/DDBJ databases">
        <authorList>
            <person name="Wen L."/>
            <person name="He K."/>
            <person name="Yang H."/>
        </authorList>
    </citation>
    <scope>NUCLEOTIDE SEQUENCE [LARGE SCALE GENOMIC DNA]</scope>
    <source>
        <strain evidence="1 2">TSA40</strain>
    </source>
</reference>
<comment type="caution">
    <text evidence="1">The sequence shown here is derived from an EMBL/GenBank/DDBJ whole genome shotgun (WGS) entry which is preliminary data.</text>
</comment>
<protein>
    <submittedName>
        <fullName evidence="1">Uncharacterized protein</fullName>
    </submittedName>
</protein>
<dbReference type="Proteomes" id="UP000197535">
    <property type="component" value="Unassembled WGS sequence"/>
</dbReference>
<dbReference type="EMBL" id="LSTO01000001">
    <property type="protein sequence ID" value="OWW22308.1"/>
    <property type="molecule type" value="Genomic_DNA"/>
</dbReference>
<name>A0A254TRE8_9BURK</name>
<sequence>MQSRIYISYSPDKAGSVFALFYFESGEDVIGWHIETREGYFSAAFFMIEDFYADHDMRLYRSVEDDVYGAWTIDHPPTRNLIRCPLSETQLHELERMQSMFVEDWLFFGDDAHIESELAAYRVQGLPVHWANIRWRRLHRLHKDGALWVHASPGTDQNVAQFLRKYWRLNEKVTAS</sequence>
<dbReference type="OrthoDB" id="8774117at2"/>
<accession>A0A254TRE8</accession>
<dbReference type="AlphaFoldDB" id="A0A254TRE8"/>